<evidence type="ECO:0000313" key="1">
    <source>
        <dbReference type="EMBL" id="GAA2146936.1"/>
    </source>
</evidence>
<dbReference type="Proteomes" id="UP001501771">
    <property type="component" value="Unassembled WGS sequence"/>
</dbReference>
<name>A0ABP5LGR9_9ACTN</name>
<keyword evidence="2" id="KW-1185">Reference proteome</keyword>
<evidence type="ECO:0000313" key="2">
    <source>
        <dbReference type="Proteomes" id="UP001501771"/>
    </source>
</evidence>
<reference evidence="2" key="1">
    <citation type="journal article" date="2019" name="Int. J. Syst. Evol. Microbiol.">
        <title>The Global Catalogue of Microorganisms (GCM) 10K type strain sequencing project: providing services to taxonomists for standard genome sequencing and annotation.</title>
        <authorList>
            <consortium name="The Broad Institute Genomics Platform"/>
            <consortium name="The Broad Institute Genome Sequencing Center for Infectious Disease"/>
            <person name="Wu L."/>
            <person name="Ma J."/>
        </authorList>
    </citation>
    <scope>NUCLEOTIDE SEQUENCE [LARGE SCALE GENOMIC DNA]</scope>
    <source>
        <strain evidence="2">JCM 16022</strain>
    </source>
</reference>
<comment type="caution">
    <text evidence="1">The sequence shown here is derived from an EMBL/GenBank/DDBJ whole genome shotgun (WGS) entry which is preliminary data.</text>
</comment>
<accession>A0ABP5LGR9</accession>
<dbReference type="EMBL" id="BAAAQR010000006">
    <property type="protein sequence ID" value="GAA2146936.1"/>
    <property type="molecule type" value="Genomic_DNA"/>
</dbReference>
<organism evidence="1 2">
    <name type="scientific">Nocardioides koreensis</name>
    <dbReference type="NCBI Taxonomy" id="433651"/>
    <lineage>
        <taxon>Bacteria</taxon>
        <taxon>Bacillati</taxon>
        <taxon>Actinomycetota</taxon>
        <taxon>Actinomycetes</taxon>
        <taxon>Propionibacteriales</taxon>
        <taxon>Nocardioidaceae</taxon>
        <taxon>Nocardioides</taxon>
    </lineage>
</organism>
<sequence>MKPVADFLTSVAMQRPFPVIWSRHLRATSAVAGHNAIAAARVLAERQAERAQAEKLRTAPATA</sequence>
<protein>
    <submittedName>
        <fullName evidence="1">Uncharacterized protein</fullName>
    </submittedName>
</protein>
<gene>
    <name evidence="1" type="ORF">GCM10009844_23640</name>
</gene>
<proteinExistence type="predicted"/>